<comment type="caution">
    <text evidence="8">The sequence shown here is derived from an EMBL/GenBank/DDBJ whole genome shotgun (WGS) entry which is preliminary data.</text>
</comment>
<evidence type="ECO:0000313" key="8">
    <source>
        <dbReference type="EMBL" id="GHP11958.1"/>
    </source>
</evidence>
<dbReference type="Pfam" id="PF02152">
    <property type="entry name" value="FolB"/>
    <property type="match status" value="1"/>
</dbReference>
<dbReference type="PANTHER" id="PTHR42844:SF1">
    <property type="entry name" value="DIHYDRONEOPTERIN ALDOLASE 1-RELATED"/>
    <property type="match status" value="1"/>
</dbReference>
<reference evidence="8" key="1">
    <citation type="submission" date="2020-10" db="EMBL/GenBank/DDBJ databases">
        <title>Unveiling of a novel bifunctional photoreceptor, Dualchrome1, isolated from a cosmopolitan green alga.</title>
        <authorList>
            <person name="Suzuki S."/>
            <person name="Kawachi M."/>
        </authorList>
    </citation>
    <scope>NUCLEOTIDE SEQUENCE</scope>
    <source>
        <strain evidence="8">NIES 2893</strain>
    </source>
</reference>
<evidence type="ECO:0000256" key="6">
    <source>
        <dbReference type="RuleBase" id="RU362079"/>
    </source>
</evidence>
<protein>
    <recommendedName>
        <fullName evidence="6">7,8-dihydroneopterin aldolase</fullName>
        <ecNumber evidence="6">4.1.2.25</ecNumber>
    </recommendedName>
</protein>
<dbReference type="GO" id="GO:0004150">
    <property type="term" value="F:dihydroneopterin aldolase activity"/>
    <property type="evidence" value="ECO:0007669"/>
    <property type="project" value="UniProtKB-UniRule"/>
</dbReference>
<accession>A0A830HY71</accession>
<dbReference type="EMBL" id="BNJQ01000037">
    <property type="protein sequence ID" value="GHP11958.1"/>
    <property type="molecule type" value="Genomic_DNA"/>
</dbReference>
<dbReference type="InterPro" id="IPR006157">
    <property type="entry name" value="FolB_dom"/>
</dbReference>
<organism evidence="8 9">
    <name type="scientific">Pycnococcus provasolii</name>
    <dbReference type="NCBI Taxonomy" id="41880"/>
    <lineage>
        <taxon>Eukaryota</taxon>
        <taxon>Viridiplantae</taxon>
        <taxon>Chlorophyta</taxon>
        <taxon>Pseudoscourfieldiophyceae</taxon>
        <taxon>Pseudoscourfieldiales</taxon>
        <taxon>Pycnococcaceae</taxon>
        <taxon>Pycnococcus</taxon>
    </lineage>
</organism>
<evidence type="ECO:0000256" key="5">
    <source>
        <dbReference type="ARBA" id="ARBA00023239"/>
    </source>
</evidence>
<evidence type="ECO:0000313" key="9">
    <source>
        <dbReference type="Proteomes" id="UP000660262"/>
    </source>
</evidence>
<dbReference type="Gene3D" id="3.30.1130.10">
    <property type="match status" value="1"/>
</dbReference>
<dbReference type="CDD" id="cd00534">
    <property type="entry name" value="DHNA_DHNTPE"/>
    <property type="match status" value="1"/>
</dbReference>
<dbReference type="InterPro" id="IPR043133">
    <property type="entry name" value="GTP-CH-I_C/QueF"/>
</dbReference>
<evidence type="ECO:0000256" key="2">
    <source>
        <dbReference type="ARBA" id="ARBA00005013"/>
    </source>
</evidence>
<keyword evidence="9" id="KW-1185">Reference proteome</keyword>
<feature type="domain" description="Dihydroneopterin aldolase/epimerase" evidence="7">
    <location>
        <begin position="25"/>
        <end position="144"/>
    </location>
</feature>
<keyword evidence="5 6" id="KW-0456">Lyase</keyword>
<evidence type="ECO:0000256" key="1">
    <source>
        <dbReference type="ARBA" id="ARBA00001353"/>
    </source>
</evidence>
<dbReference type="OrthoDB" id="1863886at2759"/>
<comment type="similarity">
    <text evidence="3 6">Belongs to the DHNA family.</text>
</comment>
<comment type="function">
    <text evidence="6">Catalyzes the conversion of 7,8-dihydroneopterin to 6-hydroxymethyl-7,8-dihydropterin.</text>
</comment>
<dbReference type="UniPathway" id="UPA00077">
    <property type="reaction ID" value="UER00154"/>
</dbReference>
<dbReference type="Proteomes" id="UP000660262">
    <property type="component" value="Unassembled WGS sequence"/>
</dbReference>
<evidence type="ECO:0000256" key="4">
    <source>
        <dbReference type="ARBA" id="ARBA00022909"/>
    </source>
</evidence>
<dbReference type="GO" id="GO:0005737">
    <property type="term" value="C:cytoplasm"/>
    <property type="evidence" value="ECO:0007669"/>
    <property type="project" value="TreeGrafter"/>
</dbReference>
<dbReference type="PANTHER" id="PTHR42844">
    <property type="entry name" value="DIHYDRONEOPTERIN ALDOLASE 1-RELATED"/>
    <property type="match status" value="1"/>
</dbReference>
<dbReference type="NCBIfam" id="TIGR00525">
    <property type="entry name" value="folB"/>
    <property type="match status" value="1"/>
</dbReference>
<evidence type="ECO:0000259" key="7">
    <source>
        <dbReference type="SMART" id="SM00905"/>
    </source>
</evidence>
<comment type="catalytic activity">
    <reaction evidence="1 6">
        <text>7,8-dihydroneopterin = 6-hydroxymethyl-7,8-dihydropterin + glycolaldehyde</text>
        <dbReference type="Rhea" id="RHEA:10540"/>
        <dbReference type="ChEBI" id="CHEBI:17001"/>
        <dbReference type="ChEBI" id="CHEBI:17071"/>
        <dbReference type="ChEBI" id="CHEBI:44841"/>
        <dbReference type="EC" id="4.1.2.25"/>
    </reaction>
</comment>
<dbReference type="EC" id="4.1.2.25" evidence="6"/>
<dbReference type="SMART" id="SM00905">
    <property type="entry name" value="FolB"/>
    <property type="match status" value="1"/>
</dbReference>
<dbReference type="GO" id="GO:0046654">
    <property type="term" value="P:tetrahydrofolate biosynthetic process"/>
    <property type="evidence" value="ECO:0007669"/>
    <property type="project" value="UniProtKB-UniRule"/>
</dbReference>
<dbReference type="InterPro" id="IPR006156">
    <property type="entry name" value="Dihydroneopterin_aldolase"/>
</dbReference>
<dbReference type="SUPFAM" id="SSF55620">
    <property type="entry name" value="Tetrahydrobiopterin biosynthesis enzymes-like"/>
    <property type="match status" value="1"/>
</dbReference>
<proteinExistence type="inferred from homology"/>
<comment type="pathway">
    <text evidence="2 6">Cofactor biosynthesis; tetrahydrofolate biosynthesis; 2-amino-4-hydroxy-6-hydroxymethyl-7,8-dihydropteridine diphosphate from 7,8-dihydroneopterin triphosphate: step 3/4.</text>
</comment>
<sequence>MLPALAARCPRALCGTLRAFSTDTVALSGLAFYARHGVLDAERTLGQKFVVDLHMHVPTSMTSQAAASDDVQDTVDYAAVFEQVRGVVQEGPTRNLIETVAHDVALGVLASQPRVVGVDVTVSKPHVALPVVLDCSSVTVRRRRDDL</sequence>
<dbReference type="GO" id="GO:0046656">
    <property type="term" value="P:folic acid biosynthetic process"/>
    <property type="evidence" value="ECO:0007669"/>
    <property type="project" value="UniProtKB-UniRule"/>
</dbReference>
<name>A0A830HY71_9CHLO</name>
<evidence type="ECO:0000256" key="3">
    <source>
        <dbReference type="ARBA" id="ARBA00005708"/>
    </source>
</evidence>
<keyword evidence="4 6" id="KW-0289">Folate biosynthesis</keyword>
<dbReference type="NCBIfam" id="TIGR00526">
    <property type="entry name" value="folB_dom"/>
    <property type="match status" value="1"/>
</dbReference>
<gene>
    <name evidence="8" type="ORF">PPROV_001068500</name>
</gene>
<dbReference type="AlphaFoldDB" id="A0A830HY71"/>